<dbReference type="PROSITE" id="PS00018">
    <property type="entry name" value="EF_HAND_1"/>
    <property type="match status" value="1"/>
</dbReference>
<accession>A0ABX8TGQ2</accession>
<feature type="chain" id="PRO_5046720207" evidence="2">
    <location>
        <begin position="24"/>
        <end position="225"/>
    </location>
</feature>
<dbReference type="EMBL" id="CP080034">
    <property type="protein sequence ID" value="QYC10416.1"/>
    <property type="molecule type" value="Genomic_DNA"/>
</dbReference>
<keyword evidence="2" id="KW-0732">Signal</keyword>
<sequence>MKKTMIGGAAAIALAAVSGMAVAQTAAPGANRAPNAARAQAAERSVTQAEFVEGRLARLIAADTNRDGTVTPEEMQAARQAQRTERLNQRFAKLDANGDGSISRAEFDAANAPRAERGPRAERAGRWTGQRDGHRGPMRAAHRGARGPEGARERGPIVIADVRAKLTEQFAKLDTNHDGVLTAAERRAGWQARGEQRREGRAAHRQGLGQHRPGQQPASPAPASE</sequence>
<dbReference type="PROSITE" id="PS50222">
    <property type="entry name" value="EF_HAND_2"/>
    <property type="match status" value="2"/>
</dbReference>
<name>A0ABX8TGQ2_9CAUL</name>
<feature type="compositionally biased region" description="Basic and acidic residues" evidence="1">
    <location>
        <begin position="114"/>
        <end position="135"/>
    </location>
</feature>
<dbReference type="GeneID" id="94377201"/>
<dbReference type="Proteomes" id="UP000824334">
    <property type="component" value="Chromosome"/>
</dbReference>
<dbReference type="RefSeq" id="WP_219353188.1">
    <property type="nucleotide sequence ID" value="NZ_CP080034.1"/>
</dbReference>
<feature type="signal peptide" evidence="2">
    <location>
        <begin position="1"/>
        <end position="23"/>
    </location>
</feature>
<dbReference type="CDD" id="cd00051">
    <property type="entry name" value="EFh"/>
    <property type="match status" value="1"/>
</dbReference>
<feature type="domain" description="EF-hand" evidence="3">
    <location>
        <begin position="161"/>
        <end position="196"/>
    </location>
</feature>
<protein>
    <submittedName>
        <fullName evidence="4">EF-hand domain-containing protein</fullName>
    </submittedName>
</protein>
<evidence type="ECO:0000313" key="4">
    <source>
        <dbReference type="EMBL" id="QYC10416.1"/>
    </source>
</evidence>
<proteinExistence type="predicted"/>
<dbReference type="InterPro" id="IPR002048">
    <property type="entry name" value="EF_hand_dom"/>
</dbReference>
<feature type="region of interest" description="Disordered" evidence="1">
    <location>
        <begin position="180"/>
        <end position="225"/>
    </location>
</feature>
<dbReference type="Pfam" id="PF13202">
    <property type="entry name" value="EF-hand_5"/>
    <property type="match status" value="3"/>
</dbReference>
<feature type="compositionally biased region" description="Basic and acidic residues" evidence="1">
    <location>
        <begin position="184"/>
        <end position="202"/>
    </location>
</feature>
<organism evidence="4 5">
    <name type="scientific">Brevundimonas nasdae</name>
    <dbReference type="NCBI Taxonomy" id="172043"/>
    <lineage>
        <taxon>Bacteria</taxon>
        <taxon>Pseudomonadati</taxon>
        <taxon>Pseudomonadota</taxon>
        <taxon>Alphaproteobacteria</taxon>
        <taxon>Caulobacterales</taxon>
        <taxon>Caulobacteraceae</taxon>
        <taxon>Brevundimonas</taxon>
    </lineage>
</organism>
<evidence type="ECO:0000313" key="5">
    <source>
        <dbReference type="Proteomes" id="UP000824334"/>
    </source>
</evidence>
<feature type="region of interest" description="Disordered" evidence="1">
    <location>
        <begin position="97"/>
        <end position="151"/>
    </location>
</feature>
<dbReference type="SMART" id="SM00054">
    <property type="entry name" value="EFh"/>
    <property type="match status" value="3"/>
</dbReference>
<gene>
    <name evidence="4" type="ORF">KWG56_18055</name>
</gene>
<dbReference type="InterPro" id="IPR018247">
    <property type="entry name" value="EF_Hand_1_Ca_BS"/>
</dbReference>
<feature type="compositionally biased region" description="Basic residues" evidence="1">
    <location>
        <begin position="136"/>
        <end position="145"/>
    </location>
</feature>
<feature type="compositionally biased region" description="Low complexity" evidence="1">
    <location>
        <begin position="215"/>
        <end position="225"/>
    </location>
</feature>
<evidence type="ECO:0000259" key="3">
    <source>
        <dbReference type="PROSITE" id="PS50222"/>
    </source>
</evidence>
<feature type="domain" description="EF-hand" evidence="3">
    <location>
        <begin position="82"/>
        <end position="117"/>
    </location>
</feature>
<evidence type="ECO:0000256" key="1">
    <source>
        <dbReference type="SAM" id="MobiDB-lite"/>
    </source>
</evidence>
<keyword evidence="5" id="KW-1185">Reference proteome</keyword>
<reference evidence="4 5" key="1">
    <citation type="submission" date="2021-07" db="EMBL/GenBank/DDBJ databases">
        <title>Isolation and characterization of bacteria from a gold mining with a capacity of golden bioaccumulation.</title>
        <authorList>
            <person name="Yang X.J."/>
        </authorList>
    </citation>
    <scope>NUCLEOTIDE SEQUENCE [LARGE SCALE GENOMIC DNA]</scope>
    <source>
        <strain evidence="4 5">Au29</strain>
    </source>
</reference>
<evidence type="ECO:0000256" key="2">
    <source>
        <dbReference type="SAM" id="SignalP"/>
    </source>
</evidence>